<dbReference type="AlphaFoldDB" id="A0A9D4E4Y0"/>
<dbReference type="OrthoDB" id="60621at2759"/>
<dbReference type="GO" id="GO:0060271">
    <property type="term" value="P:cilium assembly"/>
    <property type="evidence" value="ECO:0007669"/>
    <property type="project" value="TreeGrafter"/>
</dbReference>
<keyword evidence="3" id="KW-1185">Reference proteome</keyword>
<dbReference type="Proteomes" id="UP000828390">
    <property type="component" value="Unassembled WGS sequence"/>
</dbReference>
<dbReference type="PANTHER" id="PTHR21223">
    <property type="entry name" value="CBY1-INTERACTING BAR DOMAIN-CONTAINING PROTEIN HOMOLOG"/>
    <property type="match status" value="1"/>
</dbReference>
<reference evidence="2" key="1">
    <citation type="journal article" date="2019" name="bioRxiv">
        <title>The Genome of the Zebra Mussel, Dreissena polymorpha: A Resource for Invasive Species Research.</title>
        <authorList>
            <person name="McCartney M.A."/>
            <person name="Auch B."/>
            <person name="Kono T."/>
            <person name="Mallez S."/>
            <person name="Zhang Y."/>
            <person name="Obille A."/>
            <person name="Becker A."/>
            <person name="Abrahante J.E."/>
            <person name="Garbe J."/>
            <person name="Badalamenti J.P."/>
            <person name="Herman A."/>
            <person name="Mangelson H."/>
            <person name="Liachko I."/>
            <person name="Sullivan S."/>
            <person name="Sone E.D."/>
            <person name="Koren S."/>
            <person name="Silverstein K.A.T."/>
            <person name="Beckman K.B."/>
            <person name="Gohl D.M."/>
        </authorList>
    </citation>
    <scope>NUCLEOTIDE SEQUENCE</scope>
    <source>
        <strain evidence="2">Duluth1</strain>
        <tissue evidence="2">Whole animal</tissue>
    </source>
</reference>
<feature type="region of interest" description="Disordered" evidence="1">
    <location>
        <begin position="225"/>
        <end position="336"/>
    </location>
</feature>
<protein>
    <recommendedName>
        <fullName evidence="4">Protein FAM92A</fullName>
    </recommendedName>
</protein>
<dbReference type="InterPro" id="IPR027267">
    <property type="entry name" value="AH/BAR_dom_sf"/>
</dbReference>
<sequence length="336" mass="38167">MSQQGAGTKDIENQSKFIQERITSVEKNFGQLCETFSSYTRKTARLRDKGDQITKDLMTYIEGETLNPSSNKYFTEFAQNLSAIQDYRNAQVTRLETKVQQPLSNYGLKCKHTKADLKAAYAARDKEQKIRKKLDVARGKGDARQIAVLETDLQKASVDSSRTTKNLEQQSDKFELEKLQDAKKVMTDFVMIEMAFHAKALEVYSQCYQSLSSLSVDTDIKEFRSKMRPSNSSARINMARTGSVSSGGSNANFEDTPRVDLQSNVQTSDPPPRRQPIKPVTNGNTMNDDEEDDDDEEEEESDDEEGDSEEYSDDDETELETERDQQVQPVRPAQRR</sequence>
<proteinExistence type="predicted"/>
<organism evidence="2 3">
    <name type="scientific">Dreissena polymorpha</name>
    <name type="common">Zebra mussel</name>
    <name type="synonym">Mytilus polymorpha</name>
    <dbReference type="NCBI Taxonomy" id="45954"/>
    <lineage>
        <taxon>Eukaryota</taxon>
        <taxon>Metazoa</taxon>
        <taxon>Spiralia</taxon>
        <taxon>Lophotrochozoa</taxon>
        <taxon>Mollusca</taxon>
        <taxon>Bivalvia</taxon>
        <taxon>Autobranchia</taxon>
        <taxon>Heteroconchia</taxon>
        <taxon>Euheterodonta</taxon>
        <taxon>Imparidentia</taxon>
        <taxon>Neoheterodontei</taxon>
        <taxon>Myida</taxon>
        <taxon>Dreissenoidea</taxon>
        <taxon>Dreissenidae</taxon>
        <taxon>Dreissena</taxon>
    </lineage>
</organism>
<feature type="compositionally biased region" description="Polar residues" evidence="1">
    <location>
        <begin position="228"/>
        <end position="253"/>
    </location>
</feature>
<evidence type="ECO:0000256" key="1">
    <source>
        <dbReference type="SAM" id="MobiDB-lite"/>
    </source>
</evidence>
<name>A0A9D4E4Y0_DREPO</name>
<dbReference type="GO" id="GO:0035869">
    <property type="term" value="C:ciliary transition zone"/>
    <property type="evidence" value="ECO:0007669"/>
    <property type="project" value="TreeGrafter"/>
</dbReference>
<dbReference type="Pfam" id="PF06730">
    <property type="entry name" value="FAM92"/>
    <property type="match status" value="1"/>
</dbReference>
<dbReference type="InterPro" id="IPR009602">
    <property type="entry name" value="CBAR/FAM92"/>
</dbReference>
<gene>
    <name evidence="2" type="ORF">DPMN_173774</name>
</gene>
<feature type="compositionally biased region" description="Acidic residues" evidence="1">
    <location>
        <begin position="287"/>
        <end position="319"/>
    </location>
</feature>
<dbReference type="Gene3D" id="1.20.1270.60">
    <property type="entry name" value="Arfaptin homology (AH) domain/BAR domain"/>
    <property type="match status" value="1"/>
</dbReference>
<accession>A0A9D4E4Y0</accession>
<evidence type="ECO:0000313" key="3">
    <source>
        <dbReference type="Proteomes" id="UP000828390"/>
    </source>
</evidence>
<dbReference type="SUPFAM" id="SSF103657">
    <property type="entry name" value="BAR/IMD domain-like"/>
    <property type="match status" value="1"/>
</dbReference>
<feature type="compositionally biased region" description="Low complexity" evidence="1">
    <location>
        <begin position="326"/>
        <end position="336"/>
    </location>
</feature>
<dbReference type="GO" id="GO:0036064">
    <property type="term" value="C:ciliary basal body"/>
    <property type="evidence" value="ECO:0007669"/>
    <property type="project" value="TreeGrafter"/>
</dbReference>
<dbReference type="PANTHER" id="PTHR21223:SF2">
    <property type="entry name" value="CBY1-INTERACTING BAR DOMAIN-CONTAINING PROTEIN HOMOLOG"/>
    <property type="match status" value="1"/>
</dbReference>
<reference evidence="2" key="2">
    <citation type="submission" date="2020-11" db="EMBL/GenBank/DDBJ databases">
        <authorList>
            <person name="McCartney M.A."/>
            <person name="Auch B."/>
            <person name="Kono T."/>
            <person name="Mallez S."/>
            <person name="Becker A."/>
            <person name="Gohl D.M."/>
            <person name="Silverstein K.A.T."/>
            <person name="Koren S."/>
            <person name="Bechman K.B."/>
            <person name="Herman A."/>
            <person name="Abrahante J.E."/>
            <person name="Garbe J."/>
        </authorList>
    </citation>
    <scope>NUCLEOTIDE SEQUENCE</scope>
    <source>
        <strain evidence="2">Duluth1</strain>
        <tissue evidence="2">Whole animal</tissue>
    </source>
</reference>
<evidence type="ECO:0008006" key="4">
    <source>
        <dbReference type="Google" id="ProtNLM"/>
    </source>
</evidence>
<comment type="caution">
    <text evidence="2">The sequence shown here is derived from an EMBL/GenBank/DDBJ whole genome shotgun (WGS) entry which is preliminary data.</text>
</comment>
<dbReference type="EMBL" id="JAIWYP010000009">
    <property type="protein sequence ID" value="KAH3772436.1"/>
    <property type="molecule type" value="Genomic_DNA"/>
</dbReference>
<evidence type="ECO:0000313" key="2">
    <source>
        <dbReference type="EMBL" id="KAH3772436.1"/>
    </source>
</evidence>